<evidence type="ECO:0000313" key="1">
    <source>
        <dbReference type="EMBL" id="QHT24821.1"/>
    </source>
</evidence>
<sequence>MTTSNNAPIRIRNLLDIITEFDENQTKLETKLKDIIEKYEEVKSEFNYSEQYKIIIEKHKTVMDRSIESLNKVLLEIQKIKDENVAADLAPEIPKMDALNNLCTDLITRIKDSVMNLAVIN</sequence>
<proteinExistence type="predicted"/>
<dbReference type="EMBL" id="MN739749">
    <property type="protein sequence ID" value="QHT24821.1"/>
    <property type="molecule type" value="Genomic_DNA"/>
</dbReference>
<protein>
    <submittedName>
        <fullName evidence="1">Uncharacterized protein</fullName>
    </submittedName>
</protein>
<accession>A0A6C0E875</accession>
<organism evidence="1">
    <name type="scientific">viral metagenome</name>
    <dbReference type="NCBI Taxonomy" id="1070528"/>
    <lineage>
        <taxon>unclassified sequences</taxon>
        <taxon>metagenomes</taxon>
        <taxon>organismal metagenomes</taxon>
    </lineage>
</organism>
<reference evidence="1" key="1">
    <citation type="journal article" date="2020" name="Nature">
        <title>Giant virus diversity and host interactions through global metagenomics.</title>
        <authorList>
            <person name="Schulz F."/>
            <person name="Roux S."/>
            <person name="Paez-Espino D."/>
            <person name="Jungbluth S."/>
            <person name="Walsh D.A."/>
            <person name="Denef V.J."/>
            <person name="McMahon K.D."/>
            <person name="Konstantinidis K.T."/>
            <person name="Eloe-Fadrosh E.A."/>
            <person name="Kyrpides N.C."/>
            <person name="Woyke T."/>
        </authorList>
    </citation>
    <scope>NUCLEOTIDE SEQUENCE</scope>
    <source>
        <strain evidence="1">GVMAG-M-3300023179-150</strain>
    </source>
</reference>
<dbReference type="AlphaFoldDB" id="A0A6C0E875"/>
<name>A0A6C0E875_9ZZZZ</name>